<evidence type="ECO:0000313" key="2">
    <source>
        <dbReference type="EMBL" id="THU36117.1"/>
    </source>
</evidence>
<evidence type="ECO:0000313" key="3">
    <source>
        <dbReference type="Proteomes" id="UP000306918"/>
    </source>
</evidence>
<dbReference type="Gene3D" id="3.90.1150.200">
    <property type="match status" value="1"/>
</dbReference>
<name>A0A4S8HLL7_9BACT</name>
<dbReference type="SUPFAM" id="SSF159888">
    <property type="entry name" value="YdhG-like"/>
    <property type="match status" value="1"/>
</dbReference>
<keyword evidence="3" id="KW-1185">Reference proteome</keyword>
<dbReference type="Proteomes" id="UP000306918">
    <property type="component" value="Unassembled WGS sequence"/>
</dbReference>
<reference evidence="2 3" key="1">
    <citation type="submission" date="2019-04" db="EMBL/GenBank/DDBJ databases">
        <title>Niastella caeni sp. nov., isolated from activated sludge.</title>
        <authorList>
            <person name="Sheng M."/>
        </authorList>
    </citation>
    <scope>NUCLEOTIDE SEQUENCE [LARGE SCALE GENOMIC DNA]</scope>
    <source>
        <strain evidence="2 3">HX-2-15</strain>
    </source>
</reference>
<gene>
    <name evidence="2" type="ORF">FAM09_20695</name>
</gene>
<dbReference type="EMBL" id="STFF01000006">
    <property type="protein sequence ID" value="THU36117.1"/>
    <property type="molecule type" value="Genomic_DNA"/>
</dbReference>
<protein>
    <submittedName>
        <fullName evidence="2">DUF1801 domain-containing protein</fullName>
    </submittedName>
</protein>
<accession>A0A4S8HLL7</accession>
<dbReference type="Pfam" id="PF08818">
    <property type="entry name" value="DUF1801"/>
    <property type="match status" value="1"/>
</dbReference>
<proteinExistence type="predicted"/>
<feature type="domain" description="YdhG-like" evidence="1">
    <location>
        <begin position="19"/>
        <end position="114"/>
    </location>
</feature>
<dbReference type="InterPro" id="IPR014922">
    <property type="entry name" value="YdhG-like"/>
</dbReference>
<comment type="caution">
    <text evidence="2">The sequence shown here is derived from an EMBL/GenBank/DDBJ whole genome shotgun (WGS) entry which is preliminary data.</text>
</comment>
<organism evidence="2 3">
    <name type="scientific">Niastella caeni</name>
    <dbReference type="NCBI Taxonomy" id="2569763"/>
    <lineage>
        <taxon>Bacteria</taxon>
        <taxon>Pseudomonadati</taxon>
        <taxon>Bacteroidota</taxon>
        <taxon>Chitinophagia</taxon>
        <taxon>Chitinophagales</taxon>
        <taxon>Chitinophagaceae</taxon>
        <taxon>Niastella</taxon>
    </lineage>
</organism>
<evidence type="ECO:0000259" key="1">
    <source>
        <dbReference type="Pfam" id="PF08818"/>
    </source>
</evidence>
<sequence>MTKTNKIDDFVSKLKHPLKAEMEAVIEIIREASPKLEEDVKWGGPSFDYKEPMATFNPRVTDYVAVIFHKGELLSDKTGVLEPAPKGKAYAKFRSMEEVKAHKGNLQKVVKEWIKLMNR</sequence>
<dbReference type="AlphaFoldDB" id="A0A4S8HLL7"/>
<dbReference type="OrthoDB" id="9811812at2"/>